<comment type="subcellular location">
    <subcellularLocation>
        <location evidence="1">Cell membrane</location>
        <topology evidence="1">Multi-pass membrane protein</topology>
    </subcellularLocation>
</comment>
<gene>
    <name evidence="8" type="ORF">OCH7691_02631</name>
</gene>
<keyword evidence="3 6" id="KW-0812">Transmembrane</keyword>
<feature type="transmembrane region" description="Helical" evidence="6">
    <location>
        <begin position="350"/>
        <end position="374"/>
    </location>
</feature>
<dbReference type="InParanoid" id="A0A1Y5TB57"/>
<dbReference type="PANTHER" id="PTHR43124">
    <property type="entry name" value="PURINE EFFLUX PUMP PBUE"/>
    <property type="match status" value="1"/>
</dbReference>
<keyword evidence="2" id="KW-1003">Cell membrane</keyword>
<dbReference type="InterPro" id="IPR036259">
    <property type="entry name" value="MFS_trans_sf"/>
</dbReference>
<dbReference type="InterPro" id="IPR050189">
    <property type="entry name" value="MFS_Efflux_Transporters"/>
</dbReference>
<evidence type="ECO:0000313" key="8">
    <source>
        <dbReference type="EMBL" id="SLN59762.1"/>
    </source>
</evidence>
<accession>A0A1Y5TB57</accession>
<dbReference type="AlphaFoldDB" id="A0A1Y5TB57"/>
<proteinExistence type="predicted"/>
<evidence type="ECO:0000313" key="9">
    <source>
        <dbReference type="Proteomes" id="UP000193200"/>
    </source>
</evidence>
<evidence type="ECO:0000256" key="3">
    <source>
        <dbReference type="ARBA" id="ARBA00022692"/>
    </source>
</evidence>
<protein>
    <submittedName>
        <fullName evidence="8">Major Facilitator Superfamily protein</fullName>
    </submittedName>
</protein>
<feature type="transmembrane region" description="Helical" evidence="6">
    <location>
        <begin position="138"/>
        <end position="164"/>
    </location>
</feature>
<evidence type="ECO:0000256" key="2">
    <source>
        <dbReference type="ARBA" id="ARBA00022475"/>
    </source>
</evidence>
<dbReference type="PANTHER" id="PTHR43124:SF3">
    <property type="entry name" value="CHLORAMPHENICOL EFFLUX PUMP RV0191"/>
    <property type="match status" value="1"/>
</dbReference>
<dbReference type="RefSeq" id="WP_085883965.1">
    <property type="nucleotide sequence ID" value="NZ_FWFR01000002.1"/>
</dbReference>
<evidence type="ECO:0000256" key="6">
    <source>
        <dbReference type="SAM" id="Phobius"/>
    </source>
</evidence>
<feature type="transmembrane region" description="Helical" evidence="6">
    <location>
        <begin position="80"/>
        <end position="100"/>
    </location>
</feature>
<dbReference type="EMBL" id="FWFR01000002">
    <property type="protein sequence ID" value="SLN59762.1"/>
    <property type="molecule type" value="Genomic_DNA"/>
</dbReference>
<dbReference type="FunCoup" id="A0A1Y5TB57">
    <property type="interactions" value="126"/>
</dbReference>
<evidence type="ECO:0000259" key="7">
    <source>
        <dbReference type="PROSITE" id="PS50850"/>
    </source>
</evidence>
<reference evidence="8 9" key="1">
    <citation type="submission" date="2017-03" db="EMBL/GenBank/DDBJ databases">
        <authorList>
            <person name="Afonso C.L."/>
            <person name="Miller P.J."/>
            <person name="Scott M.A."/>
            <person name="Spackman E."/>
            <person name="Goraichik I."/>
            <person name="Dimitrov K.M."/>
            <person name="Suarez D.L."/>
            <person name="Swayne D.E."/>
        </authorList>
    </citation>
    <scope>NUCLEOTIDE SEQUENCE [LARGE SCALE GENOMIC DNA]</scope>
    <source>
        <strain evidence="8 9">CECT 7691</strain>
    </source>
</reference>
<feature type="transmembrane region" description="Helical" evidence="6">
    <location>
        <begin position="51"/>
        <end position="68"/>
    </location>
</feature>
<name>A0A1Y5TB57_9PROT</name>
<dbReference type="Proteomes" id="UP000193200">
    <property type="component" value="Unassembled WGS sequence"/>
</dbReference>
<evidence type="ECO:0000256" key="5">
    <source>
        <dbReference type="ARBA" id="ARBA00023136"/>
    </source>
</evidence>
<feature type="transmembrane region" description="Helical" evidence="6">
    <location>
        <begin position="170"/>
        <end position="189"/>
    </location>
</feature>
<sequence length="409" mass="43240">MLNIDFIRSNLRWLGAGFLLSFSSSFGQTYFISLFSGDLRDLFGLSHGEFGGLYTIATLSSAATLVWLGKLADSQPLARLASMTIVGLALAAIAMASVFSPIMLVVVFYALRLLGQGMLSHLAFTAMGRWYRAQRGQAIAIAAMGFPAGEALFPIVAVALVAWIGWRETWLVAAGVLLAVLLPAMLLLLSRGRTPKGYRADGGDDDGTAPRDWTRGEVLRDPLFYALMPGLLAPPFILTGVIFNQVHLVEVKGWSLAAFAVAYPAYSLAAVSASLLYGIATDRWGSGRLLPVYLLPLASALVLLAFGTAPWTPLAFMALSGFTAGAATTLLGALWAEIYGTRHLGAIRALAVASMVFATGVAPGMMGALIDLGIDITDQILAMAGYTLAAALLFLGLNMATPRLTRTAA</sequence>
<feature type="domain" description="Major facilitator superfamily (MFS) profile" evidence="7">
    <location>
        <begin position="1"/>
        <end position="402"/>
    </location>
</feature>
<feature type="transmembrane region" description="Helical" evidence="6">
    <location>
        <begin position="223"/>
        <end position="243"/>
    </location>
</feature>
<feature type="transmembrane region" description="Helical" evidence="6">
    <location>
        <begin position="380"/>
        <end position="400"/>
    </location>
</feature>
<keyword evidence="5 6" id="KW-0472">Membrane</keyword>
<dbReference type="SUPFAM" id="SSF103473">
    <property type="entry name" value="MFS general substrate transporter"/>
    <property type="match status" value="1"/>
</dbReference>
<feature type="transmembrane region" description="Helical" evidence="6">
    <location>
        <begin position="315"/>
        <end position="338"/>
    </location>
</feature>
<feature type="transmembrane region" description="Helical" evidence="6">
    <location>
        <begin position="255"/>
        <end position="277"/>
    </location>
</feature>
<dbReference type="Gene3D" id="1.20.1250.20">
    <property type="entry name" value="MFS general substrate transporter like domains"/>
    <property type="match status" value="1"/>
</dbReference>
<dbReference type="InterPro" id="IPR020846">
    <property type="entry name" value="MFS_dom"/>
</dbReference>
<keyword evidence="9" id="KW-1185">Reference proteome</keyword>
<dbReference type="GO" id="GO:0005886">
    <property type="term" value="C:plasma membrane"/>
    <property type="evidence" value="ECO:0007669"/>
    <property type="project" value="UniProtKB-SubCell"/>
</dbReference>
<feature type="transmembrane region" description="Helical" evidence="6">
    <location>
        <begin position="106"/>
        <end position="126"/>
    </location>
</feature>
<dbReference type="InterPro" id="IPR011701">
    <property type="entry name" value="MFS"/>
</dbReference>
<feature type="transmembrane region" description="Helical" evidence="6">
    <location>
        <begin position="289"/>
        <end position="309"/>
    </location>
</feature>
<keyword evidence="4 6" id="KW-1133">Transmembrane helix</keyword>
<organism evidence="8 9">
    <name type="scientific">Oceanibacterium hippocampi</name>
    <dbReference type="NCBI Taxonomy" id="745714"/>
    <lineage>
        <taxon>Bacteria</taxon>
        <taxon>Pseudomonadati</taxon>
        <taxon>Pseudomonadota</taxon>
        <taxon>Alphaproteobacteria</taxon>
        <taxon>Sneathiellales</taxon>
        <taxon>Sneathiellaceae</taxon>
        <taxon>Oceanibacterium</taxon>
    </lineage>
</organism>
<dbReference type="GO" id="GO:0022857">
    <property type="term" value="F:transmembrane transporter activity"/>
    <property type="evidence" value="ECO:0007669"/>
    <property type="project" value="InterPro"/>
</dbReference>
<evidence type="ECO:0000256" key="1">
    <source>
        <dbReference type="ARBA" id="ARBA00004651"/>
    </source>
</evidence>
<dbReference type="Pfam" id="PF07690">
    <property type="entry name" value="MFS_1"/>
    <property type="match status" value="1"/>
</dbReference>
<evidence type="ECO:0000256" key="4">
    <source>
        <dbReference type="ARBA" id="ARBA00022989"/>
    </source>
</evidence>
<dbReference type="PROSITE" id="PS50850">
    <property type="entry name" value="MFS"/>
    <property type="match status" value="1"/>
</dbReference>